<gene>
    <name evidence="1" type="ORF">FK220_011610</name>
</gene>
<evidence type="ECO:0000313" key="1">
    <source>
        <dbReference type="EMBL" id="NHF59992.1"/>
    </source>
</evidence>
<dbReference type="RefSeq" id="WP_152574497.1">
    <property type="nucleotide sequence ID" value="NZ_VIKU02000003.1"/>
</dbReference>
<dbReference type="EMBL" id="VIKU02000003">
    <property type="protein sequence ID" value="NHF59992.1"/>
    <property type="molecule type" value="Genomic_DNA"/>
</dbReference>
<dbReference type="InterPro" id="IPR046880">
    <property type="entry name" value="TPR-S"/>
</dbReference>
<proteinExistence type="predicted"/>
<dbReference type="AlphaFoldDB" id="A0A967AU55"/>
<comment type="caution">
    <text evidence="1">The sequence shown here is derived from an EMBL/GenBank/DDBJ whole genome shotgun (WGS) entry which is preliminary data.</text>
</comment>
<organism evidence="1 2">
    <name type="scientific">Pelagihabitans pacificus</name>
    <dbReference type="NCBI Taxonomy" id="2696054"/>
    <lineage>
        <taxon>Bacteria</taxon>
        <taxon>Pseudomonadati</taxon>
        <taxon>Bacteroidota</taxon>
        <taxon>Flavobacteriia</taxon>
        <taxon>Flavobacteriales</taxon>
        <taxon>Flavobacteriaceae</taxon>
        <taxon>Pelagihabitans</taxon>
    </lineage>
</organism>
<dbReference type="InterPro" id="IPR011990">
    <property type="entry name" value="TPR-like_helical_dom_sf"/>
</dbReference>
<reference evidence="1" key="2">
    <citation type="submission" date="2020-03" db="EMBL/GenBank/DDBJ databases">
        <title>Flavobacteriaceae bacterium strain TP-CH-4, a member of the family Flavobacteriaceae isolated from a deep-sea seamount.</title>
        <authorList>
            <person name="Zhang D.-C."/>
        </authorList>
    </citation>
    <scope>NUCLEOTIDE SEQUENCE</scope>
    <source>
        <strain evidence="1">TP-CH-4</strain>
    </source>
</reference>
<dbReference type="Gene3D" id="1.25.40.10">
    <property type="entry name" value="Tetratricopeptide repeat domain"/>
    <property type="match status" value="1"/>
</dbReference>
<evidence type="ECO:0000313" key="2">
    <source>
        <dbReference type="Proteomes" id="UP000707206"/>
    </source>
</evidence>
<keyword evidence="2" id="KW-1185">Reference proteome</keyword>
<accession>A0A967AU55</accession>
<name>A0A967AU55_9FLAO</name>
<dbReference type="SUPFAM" id="SSF81901">
    <property type="entry name" value="HCP-like"/>
    <property type="match status" value="1"/>
</dbReference>
<reference evidence="1" key="1">
    <citation type="submission" date="2019-07" db="EMBL/GenBank/DDBJ databases">
        <authorList>
            <person name="De-Chao Zhang Q."/>
        </authorList>
    </citation>
    <scope>NUCLEOTIDE SEQUENCE</scope>
    <source>
        <strain evidence="1">TP-CH-4</strain>
    </source>
</reference>
<dbReference type="Pfam" id="PF20308">
    <property type="entry name" value="TPR-S"/>
    <property type="match status" value="1"/>
</dbReference>
<protein>
    <submittedName>
        <fullName evidence="1">DUF4071 domain-containing protein</fullName>
    </submittedName>
</protein>
<dbReference type="Proteomes" id="UP000707206">
    <property type="component" value="Unassembled WGS sequence"/>
</dbReference>
<sequence>MKKTCFVIMGFGEKSDSGKTYDLDMTYKNIIKPAVEECGLTCIRGDEIKDSTLIDKSMYALLVQTELVIADITTYNPNALYELGIRHGSKPFSTIIIKGNDSLIPFDINHNRIFHYKHGGEDIGKSEADRCVKKLKELIEIVLKNQETDSPLFEFIPSAQPHVIPEEEFSGIIKELAEKEEHLFGIVERAKLEMKTEDFEEAKKLWKKAHESVNDEPYFIQQHALATYKSKTPSEKISLQDALQIISTLNPDDTNDPETLGITGAIYKRLWLLDNEKEYLNRAIQYYRKGFQLNDDYYTGENYALCLDFMSNIEENIEEKIYYKVEAKKTREKIVEIIKEIFAEDNYESRTDIKWLYATMSVCSFALDKQPEYEKYRKLFEKKVEAKWELETFKDSINHIESL</sequence>